<dbReference type="InterPro" id="IPR011006">
    <property type="entry name" value="CheY-like_superfamily"/>
</dbReference>
<evidence type="ECO:0000256" key="10">
    <source>
        <dbReference type="ARBA" id="ARBA00022840"/>
    </source>
</evidence>
<evidence type="ECO:0000256" key="16">
    <source>
        <dbReference type="SAM" id="Phobius"/>
    </source>
</evidence>
<dbReference type="GO" id="GO:0005524">
    <property type="term" value="F:ATP binding"/>
    <property type="evidence" value="ECO:0007669"/>
    <property type="project" value="UniProtKB-KW"/>
</dbReference>
<dbReference type="SUPFAM" id="SSF47384">
    <property type="entry name" value="Homodimeric domain of signal transducing histidine kinase"/>
    <property type="match status" value="1"/>
</dbReference>
<dbReference type="SUPFAM" id="SSF55874">
    <property type="entry name" value="ATPase domain of HSP90 chaperone/DNA topoisomerase II/histidine kinase"/>
    <property type="match status" value="1"/>
</dbReference>
<dbReference type="PRINTS" id="PR00344">
    <property type="entry name" value="BCTRLSENSOR"/>
</dbReference>
<keyword evidence="10" id="KW-0067">ATP-binding</keyword>
<gene>
    <name evidence="19" type="ORF">DW099_02125</name>
</gene>
<dbReference type="CDD" id="cd00082">
    <property type="entry name" value="HisKA"/>
    <property type="match status" value="1"/>
</dbReference>
<evidence type="ECO:0000256" key="15">
    <source>
        <dbReference type="PROSITE-ProRule" id="PRU00169"/>
    </source>
</evidence>
<evidence type="ECO:0000256" key="2">
    <source>
        <dbReference type="ARBA" id="ARBA00004651"/>
    </source>
</evidence>
<dbReference type="AlphaFoldDB" id="A0A415E6P6"/>
<feature type="transmembrane region" description="Helical" evidence="16">
    <location>
        <begin position="48"/>
        <end position="66"/>
    </location>
</feature>
<feature type="transmembrane region" description="Helical" evidence="16">
    <location>
        <begin position="73"/>
        <end position="93"/>
    </location>
</feature>
<evidence type="ECO:0000259" key="18">
    <source>
        <dbReference type="PROSITE" id="PS50110"/>
    </source>
</evidence>
<organism evidence="19 20">
    <name type="scientific">Emergencia timonensis</name>
    <dbReference type="NCBI Taxonomy" id="1776384"/>
    <lineage>
        <taxon>Bacteria</taxon>
        <taxon>Bacillati</taxon>
        <taxon>Bacillota</taxon>
        <taxon>Clostridia</taxon>
        <taxon>Peptostreptococcales</taxon>
        <taxon>Anaerovoracaceae</taxon>
        <taxon>Emergencia</taxon>
    </lineage>
</organism>
<name>A0A415E6P6_9FIRM</name>
<keyword evidence="6 15" id="KW-0597">Phosphoprotein</keyword>
<dbReference type="Gene3D" id="1.10.287.130">
    <property type="match status" value="1"/>
</dbReference>
<dbReference type="Pfam" id="PF00512">
    <property type="entry name" value="HisKA"/>
    <property type="match status" value="1"/>
</dbReference>
<dbReference type="CDD" id="cd17546">
    <property type="entry name" value="REC_hyHK_CKI1_RcsC-like"/>
    <property type="match status" value="1"/>
</dbReference>
<evidence type="ECO:0000256" key="13">
    <source>
        <dbReference type="ARBA" id="ARBA00023136"/>
    </source>
</evidence>
<keyword evidence="9" id="KW-0418">Kinase</keyword>
<dbReference type="PANTHER" id="PTHR45339:SF1">
    <property type="entry name" value="HYBRID SIGNAL TRANSDUCTION HISTIDINE KINASE J"/>
    <property type="match status" value="1"/>
</dbReference>
<evidence type="ECO:0000256" key="11">
    <source>
        <dbReference type="ARBA" id="ARBA00022989"/>
    </source>
</evidence>
<reference evidence="19 20" key="1">
    <citation type="submission" date="2018-08" db="EMBL/GenBank/DDBJ databases">
        <title>A genome reference for cultivated species of the human gut microbiota.</title>
        <authorList>
            <person name="Zou Y."/>
            <person name="Xue W."/>
            <person name="Luo G."/>
        </authorList>
    </citation>
    <scope>NUCLEOTIDE SEQUENCE [LARGE SCALE GENOMIC DNA]</scope>
    <source>
        <strain evidence="19 20">AM07-24</strain>
    </source>
</reference>
<dbReference type="InterPro" id="IPR008207">
    <property type="entry name" value="Sig_transdc_His_kin_Hpt_dom"/>
</dbReference>
<keyword evidence="9" id="KW-0808">Transferase</keyword>
<keyword evidence="7 16" id="KW-0812">Transmembrane</keyword>
<dbReference type="InterPro" id="IPR004358">
    <property type="entry name" value="Sig_transdc_His_kin-like_C"/>
</dbReference>
<feature type="modified residue" description="4-aspartylphosphate" evidence="15">
    <location>
        <position position="510"/>
    </location>
</feature>
<dbReference type="Pfam" id="PF02518">
    <property type="entry name" value="HATPase_c"/>
    <property type="match status" value="1"/>
</dbReference>
<feature type="domain" description="Histidine kinase" evidence="17">
    <location>
        <begin position="208"/>
        <end position="430"/>
    </location>
</feature>
<keyword evidence="13 16" id="KW-0472">Membrane</keyword>
<keyword evidence="8" id="KW-0547">Nucleotide-binding</keyword>
<protein>
    <recommendedName>
        <fullName evidence="4">Stage 0 sporulation protein A homolog</fullName>
        <ecNumber evidence="3">2.7.13.3</ecNumber>
    </recommendedName>
</protein>
<dbReference type="Pfam" id="PF01627">
    <property type="entry name" value="Hpt"/>
    <property type="match status" value="1"/>
</dbReference>
<dbReference type="Gene3D" id="1.20.120.160">
    <property type="entry name" value="HPT domain"/>
    <property type="match status" value="1"/>
</dbReference>
<keyword evidence="11 16" id="KW-1133">Transmembrane helix</keyword>
<dbReference type="EMBL" id="QRMS01000001">
    <property type="protein sequence ID" value="RHJ89394.1"/>
    <property type="molecule type" value="Genomic_DNA"/>
</dbReference>
<sequence>MKKLKKILFDGQPDFRIRIFNLLALGGITISYVMAVLCLLVGNDFVTGLVNFLAGTMAVFLLYYTNQSGRYQMGYLITIIVVFLIGFPILFFTGGGYKGSMPCFFIFACLFTVFMLDTKKAILFVSIELTVYAFCCVYAHLNPACVIPLSGDLSLTFDIILGFVVVSLVLGTVIMLILRLYRQQQQSLELAREEAEAASRAKSTFLANMSHEIRSPLNTILAMNSLIERNSVSREIQDYARDIQRSGKMLLEIISNILDLSKIEAGKFDVENRPYQVTSLLSDLILSCELQTEKKGLQFHYEIDQTIPTVLIGSPLHITQIVMNFVSNAVKYTKAGTVTLVAEAKEADHPGYRMMRITVKDTGMGIGQEGLKDLFLSFERGKQPDGQRTEGTGLGLAIAKEIADRLGGQIMVESQKGKGSAFCMELPQKVESFEPIGPCGQWLMRDTQDSEYGSFLAPEGRVLIVDDNDENRKVFCALLEPTMVQIDTAASGREAIEMVKRKNYHVIFMDYMMPEMDGIETLQLMKKEHLADGTAIIALTADAVTGTREKLLREGFSAYLSKPVGTGSLESAILACLPADLVTRTDHQVPALIGDEKMSFIKDRLASYDIILENGLIYSGNDLILYCKRAYYFIEAYPKARESAERFFHEKDFENLVFPIHSLKSSAQAIGAEDLQHISARIEKRSGDLSYFENSMPLLFLEWQRAYDGLRWLLDELNEFLPKSEAEPDNEKLSPFAYGRRAVLAVRMCNWTQARCDVAALLDLEEDEGRRGRLQQMAALIEELSFEEAQPLLEDYLAEMEAKE</sequence>
<dbReference type="InterPro" id="IPR036097">
    <property type="entry name" value="HisK_dim/P_sf"/>
</dbReference>
<accession>A0A415E6P6</accession>
<feature type="transmembrane region" description="Helical" evidence="16">
    <location>
        <begin position="121"/>
        <end position="141"/>
    </location>
</feature>
<dbReference type="SUPFAM" id="SSF52172">
    <property type="entry name" value="CheY-like"/>
    <property type="match status" value="1"/>
</dbReference>
<evidence type="ECO:0000256" key="3">
    <source>
        <dbReference type="ARBA" id="ARBA00012438"/>
    </source>
</evidence>
<evidence type="ECO:0000256" key="4">
    <source>
        <dbReference type="ARBA" id="ARBA00018672"/>
    </source>
</evidence>
<dbReference type="InterPro" id="IPR005467">
    <property type="entry name" value="His_kinase_dom"/>
</dbReference>
<dbReference type="GO" id="GO:0000155">
    <property type="term" value="F:phosphorelay sensor kinase activity"/>
    <property type="evidence" value="ECO:0007669"/>
    <property type="project" value="InterPro"/>
</dbReference>
<dbReference type="SMART" id="SM00388">
    <property type="entry name" value="HisKA"/>
    <property type="match status" value="1"/>
</dbReference>
<proteinExistence type="predicted"/>
<comment type="function">
    <text evidence="14">May play the central regulatory role in sporulation. It may be an element of the effector pathway responsible for the activation of sporulation genes in response to nutritional stress. Spo0A may act in concert with spo0H (a sigma factor) to control the expression of some genes that are critical to the sporulation process.</text>
</comment>
<dbReference type="SMART" id="SM00448">
    <property type="entry name" value="REC"/>
    <property type="match status" value="1"/>
</dbReference>
<evidence type="ECO:0000256" key="1">
    <source>
        <dbReference type="ARBA" id="ARBA00000085"/>
    </source>
</evidence>
<evidence type="ECO:0000256" key="7">
    <source>
        <dbReference type="ARBA" id="ARBA00022692"/>
    </source>
</evidence>
<dbReference type="Proteomes" id="UP000284841">
    <property type="component" value="Unassembled WGS sequence"/>
</dbReference>
<evidence type="ECO:0000259" key="17">
    <source>
        <dbReference type="PROSITE" id="PS50109"/>
    </source>
</evidence>
<dbReference type="Gene3D" id="3.30.565.10">
    <property type="entry name" value="Histidine kinase-like ATPase, C-terminal domain"/>
    <property type="match status" value="1"/>
</dbReference>
<dbReference type="InterPro" id="IPR003594">
    <property type="entry name" value="HATPase_dom"/>
</dbReference>
<dbReference type="PANTHER" id="PTHR45339">
    <property type="entry name" value="HYBRID SIGNAL TRANSDUCTION HISTIDINE KINASE J"/>
    <property type="match status" value="1"/>
</dbReference>
<evidence type="ECO:0000256" key="8">
    <source>
        <dbReference type="ARBA" id="ARBA00022741"/>
    </source>
</evidence>
<dbReference type="STRING" id="1776384.GCA_900086585_02707"/>
<dbReference type="InterPro" id="IPR036890">
    <property type="entry name" value="HATPase_C_sf"/>
</dbReference>
<feature type="transmembrane region" description="Helical" evidence="16">
    <location>
        <begin position="153"/>
        <end position="178"/>
    </location>
</feature>
<evidence type="ECO:0000313" key="19">
    <source>
        <dbReference type="EMBL" id="RHJ89394.1"/>
    </source>
</evidence>
<keyword evidence="5" id="KW-1003">Cell membrane</keyword>
<evidence type="ECO:0000256" key="14">
    <source>
        <dbReference type="ARBA" id="ARBA00024867"/>
    </source>
</evidence>
<comment type="caution">
    <text evidence="19">The sequence shown here is derived from an EMBL/GenBank/DDBJ whole genome shotgun (WGS) entry which is preliminary data.</text>
</comment>
<comment type="subcellular location">
    <subcellularLocation>
        <location evidence="2">Cell membrane</location>
        <topology evidence="2">Multi-pass membrane protein</topology>
    </subcellularLocation>
</comment>
<dbReference type="SUPFAM" id="SSF47226">
    <property type="entry name" value="Histidine-containing phosphotransfer domain, HPT domain"/>
    <property type="match status" value="1"/>
</dbReference>
<dbReference type="OrthoDB" id="9813048at2"/>
<dbReference type="Pfam" id="PF00072">
    <property type="entry name" value="Response_reg"/>
    <property type="match status" value="1"/>
</dbReference>
<dbReference type="Gene3D" id="3.40.50.2300">
    <property type="match status" value="1"/>
</dbReference>
<dbReference type="InterPro" id="IPR003661">
    <property type="entry name" value="HisK_dim/P_dom"/>
</dbReference>
<keyword evidence="12" id="KW-0902">Two-component regulatory system</keyword>
<comment type="catalytic activity">
    <reaction evidence="1">
        <text>ATP + protein L-histidine = ADP + protein N-phospho-L-histidine.</text>
        <dbReference type="EC" id="2.7.13.3"/>
    </reaction>
</comment>
<dbReference type="RefSeq" id="WP_118333509.1">
    <property type="nucleotide sequence ID" value="NZ_AP025567.1"/>
</dbReference>
<evidence type="ECO:0000313" key="20">
    <source>
        <dbReference type="Proteomes" id="UP000284841"/>
    </source>
</evidence>
<dbReference type="PROSITE" id="PS50110">
    <property type="entry name" value="RESPONSE_REGULATORY"/>
    <property type="match status" value="1"/>
</dbReference>
<feature type="domain" description="Response regulatory" evidence="18">
    <location>
        <begin position="461"/>
        <end position="577"/>
    </location>
</feature>
<dbReference type="EC" id="2.7.13.3" evidence="3"/>
<evidence type="ECO:0000256" key="5">
    <source>
        <dbReference type="ARBA" id="ARBA00022475"/>
    </source>
</evidence>
<evidence type="ECO:0000256" key="12">
    <source>
        <dbReference type="ARBA" id="ARBA00023012"/>
    </source>
</evidence>
<dbReference type="InterPro" id="IPR001789">
    <property type="entry name" value="Sig_transdc_resp-reg_receiver"/>
</dbReference>
<keyword evidence="20" id="KW-1185">Reference proteome</keyword>
<dbReference type="PROSITE" id="PS50109">
    <property type="entry name" value="HIS_KIN"/>
    <property type="match status" value="1"/>
</dbReference>
<feature type="transmembrane region" description="Helical" evidence="16">
    <location>
        <begin position="99"/>
        <end position="116"/>
    </location>
</feature>
<evidence type="ECO:0000256" key="6">
    <source>
        <dbReference type="ARBA" id="ARBA00022553"/>
    </source>
</evidence>
<feature type="transmembrane region" description="Helical" evidence="16">
    <location>
        <begin position="20"/>
        <end position="42"/>
    </location>
</feature>
<dbReference type="SMART" id="SM00387">
    <property type="entry name" value="HATPase_c"/>
    <property type="match status" value="1"/>
</dbReference>
<dbReference type="GO" id="GO:0005886">
    <property type="term" value="C:plasma membrane"/>
    <property type="evidence" value="ECO:0007669"/>
    <property type="project" value="UniProtKB-SubCell"/>
</dbReference>
<dbReference type="InterPro" id="IPR036641">
    <property type="entry name" value="HPT_dom_sf"/>
</dbReference>
<evidence type="ECO:0000256" key="9">
    <source>
        <dbReference type="ARBA" id="ARBA00022777"/>
    </source>
</evidence>